<dbReference type="Gene3D" id="4.10.240.10">
    <property type="entry name" value="Zn(2)-C6 fungal-type DNA-binding domain"/>
    <property type="match status" value="1"/>
</dbReference>
<dbReference type="Pfam" id="PF00172">
    <property type="entry name" value="Zn_clus"/>
    <property type="match status" value="1"/>
</dbReference>
<keyword evidence="1" id="KW-0805">Transcription regulation</keyword>
<dbReference type="VEuPathDB" id="FungiDB:CCM_03094"/>
<accession>A0A2H4SDQ3</accession>
<proteinExistence type="predicted"/>
<keyword evidence="2" id="KW-0238">DNA-binding</keyword>
<dbReference type="InterPro" id="IPR036864">
    <property type="entry name" value="Zn2-C6_fun-type_DNA-bd_sf"/>
</dbReference>
<reference evidence="6 7" key="1">
    <citation type="journal article" date="2017" name="BMC Genomics">
        <title>Chromosome level assembly and secondary metabolite potential of the parasitic fungus Cordyceps militaris.</title>
        <authorList>
            <person name="Kramer G.J."/>
            <person name="Nodwell J.R."/>
        </authorList>
    </citation>
    <scope>NUCLEOTIDE SEQUENCE [LARGE SCALE GENOMIC DNA]</scope>
    <source>
        <strain evidence="6 7">ATCC 34164</strain>
    </source>
</reference>
<dbReference type="AlphaFoldDB" id="A0A2H4SDQ3"/>
<dbReference type="InterPro" id="IPR021858">
    <property type="entry name" value="Fun_TF"/>
</dbReference>
<dbReference type="PANTHER" id="PTHR31069">
    <property type="entry name" value="OLEATE-ACTIVATED TRANSCRIPTION FACTOR 1-RELATED"/>
    <property type="match status" value="1"/>
</dbReference>
<dbReference type="OrthoDB" id="3431704at2759"/>
<dbReference type="PROSITE" id="PS50048">
    <property type="entry name" value="ZN2_CY6_FUNGAL_2"/>
    <property type="match status" value="1"/>
</dbReference>
<gene>
    <name evidence="6" type="ORF">A9K55_005873</name>
</gene>
<dbReference type="GO" id="GO:0000981">
    <property type="term" value="F:DNA-binding transcription factor activity, RNA polymerase II-specific"/>
    <property type="evidence" value="ECO:0007669"/>
    <property type="project" value="InterPro"/>
</dbReference>
<keyword evidence="4" id="KW-0539">Nucleus</keyword>
<evidence type="ECO:0000256" key="3">
    <source>
        <dbReference type="ARBA" id="ARBA00023163"/>
    </source>
</evidence>
<dbReference type="GO" id="GO:0008270">
    <property type="term" value="F:zinc ion binding"/>
    <property type="evidence" value="ECO:0007669"/>
    <property type="project" value="InterPro"/>
</dbReference>
<dbReference type="PANTHER" id="PTHR31069:SF28">
    <property type="entry name" value="ZN(II)2CYS6 TRANSCRIPTION FACTOR (EUROFUNG)"/>
    <property type="match status" value="1"/>
</dbReference>
<feature type="domain" description="Zn(2)-C6 fungal-type" evidence="5">
    <location>
        <begin position="156"/>
        <end position="185"/>
    </location>
</feature>
<dbReference type="Proteomes" id="UP000323067">
    <property type="component" value="Chromosome vi"/>
</dbReference>
<dbReference type="SUPFAM" id="SSF57701">
    <property type="entry name" value="Zn2/Cys6 DNA-binding domain"/>
    <property type="match status" value="1"/>
</dbReference>
<sequence>MPSTFTPLLVRRHHRASSRTTPPPWPYATHFLYPTGAPTMPTLSLPGHSPLLLEDDGAGTARQLTPSWHIHIASLPVLVLSTCTLLTHHEHRPLPFALLLRPLPSLYTTLLSAPPRTTLPCRLGPYRLFDTTVTVKDPAAIRKRRRRAPAGGAADDCFACSKRNVKCDRRRPYCSQCLEVGNECSGYKTQLTWGVGVASRGKLRGLSLPIAKAPPVAREPKKAPVARGRSNSTMTTLSAHWDEHDEVHHVSHRGAIDIPTSHSSYANSGYDYLAMSHQEHGHMHPQSVPHGSWSSVQYSASPMMPSPDARTTPKFSKWPLPIITDGLSSSVDSLSEVDYMSPMSQGYTREDMPPFGHSPTVGYDGYPIHHQTSPISRSPPPTLLIDTSRVSNSCGGLIYGGPSDSSSSLHSQLDHFESMRHHKSAADCDGLSVPDVNNGHCNAMSPGWHTRVKEEDMHSPLSEFNPNHWPAIREQPQPRLGLDVTAKMTFFMDYYKMTMAPSMVVIDTAHNPFKNHILQLASGSQSLQHAICALAACNLRMKRRLSLGQDTRELYEKLMAEKRATENAGDAPPQDPSHAEEIQHRNLAVQLLNQQLSDPVKSSDDSVLATILILCHYRMAESGIAKFHTQFAGVKKILAMRSPQQFGGSTSDVAWMETLFSYFDAISATINDREAQLTSVDDCFAAGTMPAGAVNMVGCDRELFRTIGKLGRLNMLSQHRPVQNMAGSMQATGDSPLATRSMSHGYKNSISSVHSQTQGAELYVTPSSQRFDGNGFGTLLDDDELLTSAMSTSTAFEDRRALFWAEWKEARQALQHWHFDAGAVASELPGGPNPSHLRDLESLSEAFRYAAMLYTERLASPSLPSSHTNFQNLVSQVVYYATSLEPGSSAEKFLLWPLFIAGSECVNELQQNIVRSKCKDIMARSGYMNNLAALDVLERLWSGDFRNGSEMNLYGSQAKMGGARGPFNWSKCLGGPGVGVEWIMF</sequence>
<dbReference type="Pfam" id="PF11951">
    <property type="entry name" value="Fungal_trans_2"/>
    <property type="match status" value="1"/>
</dbReference>
<name>A0A2H4SDQ3_CORMI</name>
<evidence type="ECO:0000256" key="2">
    <source>
        <dbReference type="ARBA" id="ARBA00023125"/>
    </source>
</evidence>
<dbReference type="GO" id="GO:0003677">
    <property type="term" value="F:DNA binding"/>
    <property type="evidence" value="ECO:0007669"/>
    <property type="project" value="UniProtKB-KW"/>
</dbReference>
<evidence type="ECO:0000313" key="6">
    <source>
        <dbReference type="EMBL" id="ATY61245.1"/>
    </source>
</evidence>
<protein>
    <submittedName>
        <fullName evidence="6">Fungal transcriptional regulatory</fullName>
    </submittedName>
</protein>
<keyword evidence="3" id="KW-0804">Transcription</keyword>
<evidence type="ECO:0000313" key="7">
    <source>
        <dbReference type="Proteomes" id="UP000323067"/>
    </source>
</evidence>
<dbReference type="InterPro" id="IPR050675">
    <property type="entry name" value="OAF3"/>
</dbReference>
<dbReference type="EMBL" id="CP023323">
    <property type="protein sequence ID" value="ATY61245.1"/>
    <property type="molecule type" value="Genomic_DNA"/>
</dbReference>
<dbReference type="InterPro" id="IPR001138">
    <property type="entry name" value="Zn2Cys6_DnaBD"/>
</dbReference>
<evidence type="ECO:0000259" key="5">
    <source>
        <dbReference type="PROSITE" id="PS50048"/>
    </source>
</evidence>
<dbReference type="CDD" id="cd00067">
    <property type="entry name" value="GAL4"/>
    <property type="match status" value="1"/>
</dbReference>
<dbReference type="VEuPathDB" id="FungiDB:A9K55_005873"/>
<evidence type="ECO:0000256" key="4">
    <source>
        <dbReference type="ARBA" id="ARBA00023242"/>
    </source>
</evidence>
<evidence type="ECO:0000256" key="1">
    <source>
        <dbReference type="ARBA" id="ARBA00023015"/>
    </source>
</evidence>
<organism evidence="6 7">
    <name type="scientific">Cordyceps militaris</name>
    <name type="common">Caterpillar fungus</name>
    <name type="synonym">Clavaria militaris</name>
    <dbReference type="NCBI Taxonomy" id="73501"/>
    <lineage>
        <taxon>Eukaryota</taxon>
        <taxon>Fungi</taxon>
        <taxon>Dikarya</taxon>
        <taxon>Ascomycota</taxon>
        <taxon>Pezizomycotina</taxon>
        <taxon>Sordariomycetes</taxon>
        <taxon>Hypocreomycetidae</taxon>
        <taxon>Hypocreales</taxon>
        <taxon>Cordycipitaceae</taxon>
        <taxon>Cordyceps</taxon>
    </lineage>
</organism>